<evidence type="ECO:0000313" key="3">
    <source>
        <dbReference type="EMBL" id="KAF2758824.1"/>
    </source>
</evidence>
<keyword evidence="1" id="KW-0472">Membrane</keyword>
<proteinExistence type="predicted"/>
<evidence type="ECO:0000256" key="1">
    <source>
        <dbReference type="SAM" id="Phobius"/>
    </source>
</evidence>
<evidence type="ECO:0000256" key="2">
    <source>
        <dbReference type="SAM" id="SignalP"/>
    </source>
</evidence>
<dbReference type="AlphaFoldDB" id="A0A6A6W9W8"/>
<keyword evidence="1" id="KW-0812">Transmembrane</keyword>
<dbReference type="GeneID" id="54490424"/>
<feature type="chain" id="PRO_5025454139" description="Mid2 domain-containing protein" evidence="2">
    <location>
        <begin position="22"/>
        <end position="290"/>
    </location>
</feature>
<name>A0A6A6W9W8_9PEZI</name>
<organism evidence="3 4">
    <name type="scientific">Pseudovirgaria hyperparasitica</name>
    <dbReference type="NCBI Taxonomy" id="470096"/>
    <lineage>
        <taxon>Eukaryota</taxon>
        <taxon>Fungi</taxon>
        <taxon>Dikarya</taxon>
        <taxon>Ascomycota</taxon>
        <taxon>Pezizomycotina</taxon>
        <taxon>Dothideomycetes</taxon>
        <taxon>Dothideomycetes incertae sedis</taxon>
        <taxon>Acrospermales</taxon>
        <taxon>Acrospermaceae</taxon>
        <taxon>Pseudovirgaria</taxon>
    </lineage>
</organism>
<feature type="transmembrane region" description="Helical" evidence="1">
    <location>
        <begin position="205"/>
        <end position="227"/>
    </location>
</feature>
<reference evidence="3" key="1">
    <citation type="journal article" date="2020" name="Stud. Mycol.">
        <title>101 Dothideomycetes genomes: a test case for predicting lifestyles and emergence of pathogens.</title>
        <authorList>
            <person name="Haridas S."/>
            <person name="Albert R."/>
            <person name="Binder M."/>
            <person name="Bloem J."/>
            <person name="Labutti K."/>
            <person name="Salamov A."/>
            <person name="Andreopoulos B."/>
            <person name="Baker S."/>
            <person name="Barry K."/>
            <person name="Bills G."/>
            <person name="Bluhm B."/>
            <person name="Cannon C."/>
            <person name="Castanera R."/>
            <person name="Culley D."/>
            <person name="Daum C."/>
            <person name="Ezra D."/>
            <person name="Gonzalez J."/>
            <person name="Henrissat B."/>
            <person name="Kuo A."/>
            <person name="Liang C."/>
            <person name="Lipzen A."/>
            <person name="Lutzoni F."/>
            <person name="Magnuson J."/>
            <person name="Mondo S."/>
            <person name="Nolan M."/>
            <person name="Ohm R."/>
            <person name="Pangilinan J."/>
            <person name="Park H.-J."/>
            <person name="Ramirez L."/>
            <person name="Alfaro M."/>
            <person name="Sun H."/>
            <person name="Tritt A."/>
            <person name="Yoshinaga Y."/>
            <person name="Zwiers L.-H."/>
            <person name="Turgeon B."/>
            <person name="Goodwin S."/>
            <person name="Spatafora J."/>
            <person name="Crous P."/>
            <person name="Grigoriev I."/>
        </authorList>
    </citation>
    <scope>NUCLEOTIDE SEQUENCE</scope>
    <source>
        <strain evidence="3">CBS 121739</strain>
    </source>
</reference>
<sequence length="290" mass="32310">MRGLLVFSFLLLFQYVPMAGAEDGPCDPDVDPLNCFLNPPAAIGKPRDYENNSRYYRGSILQIIYYNTMNYSYDIIIYQEGTPQGDTIFQNIEDQGTIRKNWKVDTQEDLARGNVFFFSVLKRDGSGNLVNSAYFNISEPDPETAVSSTVLTSTMQSNMATEAPQTLSLNTQPTTITSTTISRPATTSSLPLLSSQPVLATATKVGMGVGLGLGVPLMGLLGVGIFYMGRRSKRRARETQNTYQQGYGYPPVYHESRRTQYHSAWEMPAEVPISEAPPKRYTIQELEHVE</sequence>
<evidence type="ECO:0008006" key="5">
    <source>
        <dbReference type="Google" id="ProtNLM"/>
    </source>
</evidence>
<accession>A0A6A6W9W8</accession>
<keyword evidence="4" id="KW-1185">Reference proteome</keyword>
<feature type="signal peptide" evidence="2">
    <location>
        <begin position="1"/>
        <end position="21"/>
    </location>
</feature>
<dbReference type="Proteomes" id="UP000799437">
    <property type="component" value="Unassembled WGS sequence"/>
</dbReference>
<dbReference type="EMBL" id="ML996570">
    <property type="protein sequence ID" value="KAF2758824.1"/>
    <property type="molecule type" value="Genomic_DNA"/>
</dbReference>
<keyword evidence="2" id="KW-0732">Signal</keyword>
<evidence type="ECO:0000313" key="4">
    <source>
        <dbReference type="Proteomes" id="UP000799437"/>
    </source>
</evidence>
<protein>
    <recommendedName>
        <fullName evidence="5">Mid2 domain-containing protein</fullName>
    </recommendedName>
</protein>
<dbReference type="RefSeq" id="XP_033601275.1">
    <property type="nucleotide sequence ID" value="XM_033749370.1"/>
</dbReference>
<gene>
    <name evidence="3" type="ORF">EJ05DRAFT_537234</name>
</gene>
<keyword evidence="1" id="KW-1133">Transmembrane helix</keyword>